<evidence type="ECO:0000313" key="3">
    <source>
        <dbReference type="Proteomes" id="UP001408594"/>
    </source>
</evidence>
<protein>
    <recommendedName>
        <fullName evidence="1">BEACH domain-containing protein</fullName>
    </recommendedName>
</protein>
<gene>
    <name evidence="2" type="ORF">Maes01_02796</name>
</gene>
<evidence type="ECO:0000313" key="2">
    <source>
        <dbReference type="EMBL" id="GAA5526197.1"/>
    </source>
</evidence>
<reference evidence="2 3" key="1">
    <citation type="submission" date="2024-02" db="EMBL/GenBank/DDBJ databases">
        <title>Microbulbifer aestuariivivens NBRC 112533.</title>
        <authorList>
            <person name="Ichikawa N."/>
            <person name="Katano-Makiyama Y."/>
            <person name="Hidaka K."/>
        </authorList>
    </citation>
    <scope>NUCLEOTIDE SEQUENCE [LARGE SCALE GENOMIC DNA]</scope>
    <source>
        <strain evidence="2 3">NBRC 112533</strain>
    </source>
</reference>
<name>A0ABP9WSL3_9GAMM</name>
<organism evidence="2 3">
    <name type="scientific">Microbulbifer aestuariivivens</name>
    <dbReference type="NCBI Taxonomy" id="1908308"/>
    <lineage>
        <taxon>Bacteria</taxon>
        <taxon>Pseudomonadati</taxon>
        <taxon>Pseudomonadota</taxon>
        <taxon>Gammaproteobacteria</taxon>
        <taxon>Cellvibrionales</taxon>
        <taxon>Microbulbiferaceae</taxon>
        <taxon>Microbulbifer</taxon>
    </lineage>
</organism>
<dbReference type="InterPro" id="IPR000409">
    <property type="entry name" value="BEACH_dom"/>
</dbReference>
<feature type="domain" description="BEACH" evidence="1">
    <location>
        <begin position="123"/>
        <end position="158"/>
    </location>
</feature>
<dbReference type="Proteomes" id="UP001408594">
    <property type="component" value="Unassembled WGS sequence"/>
</dbReference>
<comment type="caution">
    <text evidence="2">The sequence shown here is derived from an EMBL/GenBank/DDBJ whole genome shotgun (WGS) entry which is preliminary data.</text>
</comment>
<dbReference type="EMBL" id="BAABRT010000036">
    <property type="protein sequence ID" value="GAA5526197.1"/>
    <property type="molecule type" value="Genomic_DNA"/>
</dbReference>
<keyword evidence="3" id="KW-1185">Reference proteome</keyword>
<sequence length="158" mass="17875">MPTKSTQLEFAKPKWVLLGLFYYSTKSQMSGAPMNKLISLTITFLLLNGCDSSKCGSEIVSRELSPDKRVEAVVSKVNCGATTDYSFKVYIVPTGSDSLGNQVFLSDHTVGLRTSWIKKQRLSITYEKARIFEYTNFWQSKDLDNFEYLVSITEAIRD</sequence>
<evidence type="ECO:0000259" key="1">
    <source>
        <dbReference type="PROSITE" id="PS50197"/>
    </source>
</evidence>
<dbReference type="PROSITE" id="PS50197">
    <property type="entry name" value="BEACH"/>
    <property type="match status" value="1"/>
</dbReference>
<proteinExistence type="predicted"/>
<accession>A0ABP9WSL3</accession>